<reference evidence="1" key="1">
    <citation type="journal article" date="2015" name="PeerJ">
        <title>First genomic representation of candidate bacterial phylum KSB3 points to enhanced environmental sensing as a trigger of wastewater bulking.</title>
        <authorList>
            <person name="Sekiguchi Y."/>
            <person name="Ohashi A."/>
            <person name="Parks D.H."/>
            <person name="Yamauchi T."/>
            <person name="Tyson G.W."/>
            <person name="Hugenholtz P."/>
        </authorList>
    </citation>
    <scope>NUCLEOTIDE SEQUENCE [LARGE SCALE GENOMIC DNA]</scope>
</reference>
<evidence type="ECO:0000313" key="2">
    <source>
        <dbReference type="Proteomes" id="UP000030661"/>
    </source>
</evidence>
<dbReference type="InterPro" id="IPR027417">
    <property type="entry name" value="P-loop_NTPase"/>
</dbReference>
<dbReference type="SUPFAM" id="SSF48452">
    <property type="entry name" value="TPR-like"/>
    <property type="match status" value="1"/>
</dbReference>
<dbReference type="STRING" id="1499967.U27_00044"/>
<dbReference type="HOGENOM" id="CLU_256337_0_0_0"/>
<dbReference type="Pfam" id="PF13424">
    <property type="entry name" value="TPR_12"/>
    <property type="match status" value="1"/>
</dbReference>
<dbReference type="Gene3D" id="1.25.40.10">
    <property type="entry name" value="Tetratricopeptide repeat domain"/>
    <property type="match status" value="2"/>
</dbReference>
<dbReference type="InterPro" id="IPR019734">
    <property type="entry name" value="TPR_rpt"/>
</dbReference>
<dbReference type="InterPro" id="IPR011990">
    <property type="entry name" value="TPR-like_helical_dom_sf"/>
</dbReference>
<proteinExistence type="predicted"/>
<gene>
    <name evidence="1" type="ORF">U27_00044</name>
</gene>
<dbReference type="eggNOG" id="COG0457">
    <property type="taxonomic scope" value="Bacteria"/>
</dbReference>
<keyword evidence="2" id="KW-1185">Reference proteome</keyword>
<dbReference type="SUPFAM" id="SSF52540">
    <property type="entry name" value="P-loop containing nucleoside triphosphate hydrolases"/>
    <property type="match status" value="1"/>
</dbReference>
<protein>
    <submittedName>
        <fullName evidence="1">Uncharacterized protein</fullName>
    </submittedName>
</protein>
<dbReference type="PANTHER" id="PTHR10098">
    <property type="entry name" value="RAPSYN-RELATED"/>
    <property type="match status" value="1"/>
</dbReference>
<accession>A0A081C6E8</accession>
<dbReference type="Proteomes" id="UP000030661">
    <property type="component" value="Unassembled WGS sequence"/>
</dbReference>
<organism evidence="1">
    <name type="scientific">Vecturithrix granuli</name>
    <dbReference type="NCBI Taxonomy" id="1499967"/>
    <lineage>
        <taxon>Bacteria</taxon>
        <taxon>Candidatus Moduliflexota</taxon>
        <taxon>Candidatus Vecturitrichia</taxon>
        <taxon>Candidatus Vecturitrichales</taxon>
        <taxon>Candidatus Vecturitrichaceae</taxon>
        <taxon>Candidatus Vecturithrix</taxon>
    </lineage>
</organism>
<sequence length="1384" mass="162051">MSVDQVSSAVFIGREQELAQFQGLLTPESPVAIFNIHTHGEGGVGKTKLLLRMQAYCASVPEQVVFAREIVDFYHTESRSRLGLMQQIVNNLGLEHFPEYRIILTRYFKATDASAREECLTQLEAAFQQDYAEFAATSATQQKIIVLFFDTYEVIQRIETGDDGYQRITTTGFSQWIETELFPALSQHTRLIVSGRYPLTAVDPGQLPLETLPLAHFTLTDTETFWKQCLHVRQEGELTKKITPDLLQTIHALADGRPVLLALFADWLNYARNPLSPEKLLAEIEERTGQLLSSITQAHKQLFEKALIERIASFQSPEEQAVMYLAVAYQRMTPDMFHFLTDLPLQVCRDILLRRLRTLSFIKYKKGDIVLLHDEMRRLVVRHWWEEQDAARDDRRAIARDLVRYYQERLLTQAQLSETDRETYTSELLEYALLADPQQGLIRFCQEFDIALEDGRYDYCDLLLREAETYLQEHPRDLPFPDFLELVLRRIRYYTKTDRNYGKSLQRATMILETYRNFPDWENSAVRGHILMEQAIAQFSLGKFAEAIQSFEQSRRIFYLVGEDSSIHWANNWIGYTYYRQGNFSEAEAYLARARDEFQDILDESGQFDARERRQLLQGIQAVLGNIAMVYSHTGQFDKAIRNAEIALSIVRHLPYNTVEIARTRNTVGQVFAFAGHAIDARHHLTEAEKLLHGLTNRQIAGRVKTNLGFLQYRVNEFAYLLEYYRAEDLEKIITYIPHERIDAARELLEYAIEMLSRAPVIKKELADAYYALGEVCMVTPGEDRWEQAENAFLQSLKWGQESQFQYRVVDTLESLVTLYYFWNGASDVTDDMKADNQEKMRRYQQEIEEFKDHRYPNLFGKYHVTSGDIAFDEALDMLRSDDAGEMLDAANLLLKEAFDHYTAAAVLMRKFNETRYYLILRVFYNRLNTLLNASRNQQIVSSVFHFLDVQRGEWQAQISAFEQIFYYVALRIQSEETQRAHLDELLQTIQPYLNQGNFGLVLLLNDCLIGICLSLRMYDSANDAYIEQLVLRLSVQAKLYRILGDEYQARRYLRLTRRRLREIADPYLKEALEGWIDVSEGTLKYRRGEYGKLVEFYLADELDTARKKFDAEFPGERQDALELLQHGEEKLRKILTYWEKQFEITTDPAMQQQLQAWLSTYHKCLGEAHFRIGELFMLHERFRDHSYQKRVFRHFKQAIEYVTAGQDFYRRDDAMQSYVNALYFSGNYDNPDYLDERVEYERLLEEKVSSQQMFPSIMAKLRITQGDALFSAYFQRKEAENDYHYVPRQSTPDIRTLRTILRYYAEACNFMAQHGSIDFAIAVRVLQRRIELIADQEALKEIRRGLRNIWTDQPYLREKTDILDTLVQFAKVRSMLLTDKTDG</sequence>
<dbReference type="SMART" id="SM00028">
    <property type="entry name" value="TPR"/>
    <property type="match status" value="4"/>
</dbReference>
<dbReference type="EMBL" id="DF820472">
    <property type="protein sequence ID" value="GAK60153.1"/>
    <property type="molecule type" value="Genomic_DNA"/>
</dbReference>
<evidence type="ECO:0000313" key="1">
    <source>
        <dbReference type="EMBL" id="GAK60153.1"/>
    </source>
</evidence>
<dbReference type="eggNOG" id="COG1672">
    <property type="taxonomic scope" value="Bacteria"/>
</dbReference>
<name>A0A081C6E8_VECG1</name>